<dbReference type="AlphaFoldDB" id="A0A3P1WWF8"/>
<reference evidence="1 2" key="1">
    <citation type="submission" date="2018-11" db="EMBL/GenBank/DDBJ databases">
        <title>Genomes From Bacteria Associated with the Canine Oral Cavity: a Test Case for Automated Genome-Based Taxonomic Assignment.</title>
        <authorList>
            <person name="Coil D.A."/>
            <person name="Jospin G."/>
            <person name="Darling A.E."/>
            <person name="Wallis C."/>
            <person name="Davis I.J."/>
            <person name="Harris S."/>
            <person name="Eisen J.A."/>
            <person name="Holcombe L.J."/>
            <person name="O'Flynn C."/>
        </authorList>
    </citation>
    <scope>NUCLEOTIDE SEQUENCE [LARGE SCALE GENOMIC DNA]</scope>
    <source>
        <strain evidence="1 2">OH2822_COT-296</strain>
    </source>
</reference>
<evidence type="ECO:0000313" key="1">
    <source>
        <dbReference type="EMBL" id="RRD48713.1"/>
    </source>
</evidence>
<organism evidence="1 2">
    <name type="scientific">Arachnia propionica</name>
    <dbReference type="NCBI Taxonomy" id="1750"/>
    <lineage>
        <taxon>Bacteria</taxon>
        <taxon>Bacillati</taxon>
        <taxon>Actinomycetota</taxon>
        <taxon>Actinomycetes</taxon>
        <taxon>Propionibacteriales</taxon>
        <taxon>Propionibacteriaceae</taxon>
        <taxon>Arachnia</taxon>
    </lineage>
</organism>
<dbReference type="PANTHER" id="PTHR42110">
    <property type="entry name" value="L-ASPARAGINASE, PUTATIVE (AFU_ORTHOLOGUE AFUA_3G11890)-RELATED"/>
    <property type="match status" value="1"/>
</dbReference>
<protein>
    <submittedName>
        <fullName evidence="1">Asparaginase</fullName>
    </submittedName>
</protein>
<dbReference type="RefSeq" id="WP_125228593.1">
    <property type="nucleotide sequence ID" value="NZ_RQYT01000031.1"/>
</dbReference>
<accession>A0A3P1WWF8</accession>
<sequence>MFDVRLADVHRGWVAESAHRGRLCVSGPEGVRLSLGEMATPVLPRSALKPFQVIAMLRSGLDLTGELLALAGASHHGQEIHLRGALTILERSGLGVDDFQHTADLPGDPEAMRAWLLAGRDKEPLAHNCSGKHAAMLRTCLLAGWPVENYRDPSHPLQQGIREVIDEYCGVVGEPVVDGCTAPAFATTLPGLAAGFGRISTESDGPARLVADAFRNHAEYTSCIGGSVAKLVDQVPGAVCKVGAEGVLAVGLPDGTGIALKMTDGMGRGRFEVMDAVLRALGHEVTSGPGEVVVDEEFTAALEGLER</sequence>
<dbReference type="InterPro" id="IPR010349">
    <property type="entry name" value="Asparaginase_II"/>
</dbReference>
<dbReference type="Proteomes" id="UP000280935">
    <property type="component" value="Unassembled WGS sequence"/>
</dbReference>
<evidence type="ECO:0000313" key="2">
    <source>
        <dbReference type="Proteomes" id="UP000280935"/>
    </source>
</evidence>
<comment type="caution">
    <text evidence="1">The sequence shown here is derived from an EMBL/GenBank/DDBJ whole genome shotgun (WGS) entry which is preliminary data.</text>
</comment>
<gene>
    <name evidence="1" type="ORF">EII35_11395</name>
</gene>
<proteinExistence type="predicted"/>
<name>A0A3P1WWF8_9ACTN</name>
<dbReference type="Pfam" id="PF06089">
    <property type="entry name" value="Asparaginase_II"/>
    <property type="match status" value="1"/>
</dbReference>
<dbReference type="PANTHER" id="PTHR42110:SF1">
    <property type="entry name" value="L-ASPARAGINASE, PUTATIVE (AFU_ORTHOLOGUE AFUA_3G11890)-RELATED"/>
    <property type="match status" value="1"/>
</dbReference>
<dbReference type="EMBL" id="RQYT01000031">
    <property type="protein sequence ID" value="RRD48713.1"/>
    <property type="molecule type" value="Genomic_DNA"/>
</dbReference>
<dbReference type="OrthoDB" id="9780674at2"/>